<gene>
    <name evidence="1" type="ORF">US58_C0009G0020</name>
</gene>
<proteinExistence type="predicted"/>
<dbReference type="EMBL" id="LBTN01000009">
    <property type="protein sequence ID" value="KKQ40950.1"/>
    <property type="molecule type" value="Genomic_DNA"/>
</dbReference>
<dbReference type="PANTHER" id="PTHR10745">
    <property type="entry name" value="GLYCYL-TRNA SYNTHETASE/DNA POLYMERASE SUBUNIT GAMMA-2"/>
    <property type="match status" value="1"/>
</dbReference>
<evidence type="ECO:0000313" key="2">
    <source>
        <dbReference type="Proteomes" id="UP000034333"/>
    </source>
</evidence>
<dbReference type="GO" id="GO:0005737">
    <property type="term" value="C:cytoplasm"/>
    <property type="evidence" value="ECO:0007669"/>
    <property type="project" value="TreeGrafter"/>
</dbReference>
<dbReference type="GO" id="GO:0006426">
    <property type="term" value="P:glycyl-tRNA aminoacylation"/>
    <property type="evidence" value="ECO:0007669"/>
    <property type="project" value="TreeGrafter"/>
</dbReference>
<protein>
    <submittedName>
        <fullName evidence="1">Glycyl-tRNA synthetase</fullName>
    </submittedName>
</protein>
<dbReference type="Proteomes" id="UP000034333">
    <property type="component" value="Unassembled WGS sequence"/>
</dbReference>
<keyword evidence="1" id="KW-0030">Aminoacyl-tRNA synthetase</keyword>
<dbReference type="STRING" id="1619036.US58_C0009G0020"/>
<sequence>ETAQGIFVNFKNVLESMRKRLPFGIAQTGKSFRS</sequence>
<dbReference type="GO" id="GO:0004820">
    <property type="term" value="F:glycine-tRNA ligase activity"/>
    <property type="evidence" value="ECO:0007669"/>
    <property type="project" value="TreeGrafter"/>
</dbReference>
<keyword evidence="1" id="KW-0436">Ligase</keyword>
<name>A0A0G0HQQ0_9BACT</name>
<dbReference type="InterPro" id="IPR027031">
    <property type="entry name" value="Gly-tRNA_synthase/POLG2"/>
</dbReference>
<organism evidence="1 2">
    <name type="scientific">Candidatus Magasanikbacteria bacterium GW2011_GWA2_37_8</name>
    <dbReference type="NCBI Taxonomy" id="1619036"/>
    <lineage>
        <taxon>Bacteria</taxon>
        <taxon>Candidatus Magasanikiibacteriota</taxon>
    </lineage>
</organism>
<evidence type="ECO:0000313" key="1">
    <source>
        <dbReference type="EMBL" id="KKQ40950.1"/>
    </source>
</evidence>
<accession>A0A0G0HQQ0</accession>
<reference evidence="1 2" key="1">
    <citation type="journal article" date="2015" name="Nature">
        <title>rRNA introns, odd ribosomes, and small enigmatic genomes across a large radiation of phyla.</title>
        <authorList>
            <person name="Brown C.T."/>
            <person name="Hug L.A."/>
            <person name="Thomas B.C."/>
            <person name="Sharon I."/>
            <person name="Castelle C.J."/>
            <person name="Singh A."/>
            <person name="Wilkins M.J."/>
            <person name="Williams K.H."/>
            <person name="Banfield J.F."/>
        </authorList>
    </citation>
    <scope>NUCLEOTIDE SEQUENCE [LARGE SCALE GENOMIC DNA]</scope>
</reference>
<dbReference type="AlphaFoldDB" id="A0A0G0HQQ0"/>
<comment type="caution">
    <text evidence="1">The sequence shown here is derived from an EMBL/GenBank/DDBJ whole genome shotgun (WGS) entry which is preliminary data.</text>
</comment>
<dbReference type="PATRIC" id="fig|1619036.3.peg.292"/>
<dbReference type="InterPro" id="IPR045864">
    <property type="entry name" value="aa-tRNA-synth_II/BPL/LPL"/>
</dbReference>
<dbReference type="Gene3D" id="3.30.930.10">
    <property type="entry name" value="Bira Bifunctional Protein, Domain 2"/>
    <property type="match status" value="1"/>
</dbReference>
<dbReference type="SUPFAM" id="SSF55681">
    <property type="entry name" value="Class II aaRS and biotin synthetases"/>
    <property type="match status" value="1"/>
</dbReference>
<feature type="non-terminal residue" evidence="1">
    <location>
        <position position="1"/>
    </location>
</feature>
<dbReference type="PANTHER" id="PTHR10745:SF8">
    <property type="entry name" value="DNA POLYMERASE SUBUNIT GAMMA-2, MITOCHONDRIAL"/>
    <property type="match status" value="1"/>
</dbReference>